<evidence type="ECO:0000256" key="1">
    <source>
        <dbReference type="ARBA" id="ARBA00004167"/>
    </source>
</evidence>
<dbReference type="PANTHER" id="PTHR37461">
    <property type="entry name" value="ANTI-SIGMA-K FACTOR RSKA"/>
    <property type="match status" value="1"/>
</dbReference>
<dbReference type="GO" id="GO:0016989">
    <property type="term" value="F:sigma factor antagonist activity"/>
    <property type="evidence" value="ECO:0007669"/>
    <property type="project" value="TreeGrafter"/>
</dbReference>
<comment type="subcellular location">
    <subcellularLocation>
        <location evidence="1">Membrane</location>
        <topology evidence="1">Single-pass membrane protein</topology>
    </subcellularLocation>
</comment>
<organism evidence="7 8">
    <name type="scientific">Oceanibaculum indicum</name>
    <dbReference type="NCBI Taxonomy" id="526216"/>
    <lineage>
        <taxon>Bacteria</taxon>
        <taxon>Pseudomonadati</taxon>
        <taxon>Pseudomonadota</taxon>
        <taxon>Alphaproteobacteria</taxon>
        <taxon>Rhodospirillales</taxon>
        <taxon>Oceanibaculaceae</taxon>
        <taxon>Oceanibaculum</taxon>
    </lineage>
</organism>
<accession>A0A420WBM4</accession>
<proteinExistence type="predicted"/>
<keyword evidence="3 6" id="KW-1133">Transmembrane helix</keyword>
<reference evidence="7 8" key="1">
    <citation type="submission" date="2018-10" db="EMBL/GenBank/DDBJ databases">
        <title>Comparative analysis of microorganisms from saline springs in Andes Mountain Range, Colombia.</title>
        <authorList>
            <person name="Rubin E."/>
        </authorList>
    </citation>
    <scope>NUCLEOTIDE SEQUENCE [LARGE SCALE GENOMIC DNA]</scope>
    <source>
        <strain evidence="7 8">USBA 36</strain>
    </source>
</reference>
<comment type="caution">
    <text evidence="7">The sequence shown here is derived from an EMBL/GenBank/DDBJ whole genome shotgun (WGS) entry which is preliminary data.</text>
</comment>
<dbReference type="AlphaFoldDB" id="A0A420WBM4"/>
<dbReference type="Gene3D" id="1.10.10.1320">
    <property type="entry name" value="Anti-sigma factor, zinc-finger domain"/>
    <property type="match status" value="1"/>
</dbReference>
<dbReference type="InterPro" id="IPR051474">
    <property type="entry name" value="Anti-sigma-K/W_factor"/>
</dbReference>
<dbReference type="GO" id="GO:0006417">
    <property type="term" value="P:regulation of translation"/>
    <property type="evidence" value="ECO:0007669"/>
    <property type="project" value="TreeGrafter"/>
</dbReference>
<feature type="compositionally biased region" description="Pro residues" evidence="5">
    <location>
        <begin position="289"/>
        <end position="301"/>
    </location>
</feature>
<dbReference type="GO" id="GO:0016020">
    <property type="term" value="C:membrane"/>
    <property type="evidence" value="ECO:0007669"/>
    <property type="project" value="UniProtKB-SubCell"/>
</dbReference>
<feature type="compositionally biased region" description="Low complexity" evidence="5">
    <location>
        <begin position="302"/>
        <end position="314"/>
    </location>
</feature>
<feature type="transmembrane region" description="Helical" evidence="6">
    <location>
        <begin position="107"/>
        <end position="126"/>
    </location>
</feature>
<evidence type="ECO:0000256" key="4">
    <source>
        <dbReference type="ARBA" id="ARBA00023136"/>
    </source>
</evidence>
<gene>
    <name evidence="7" type="ORF">BCL74_2867</name>
</gene>
<dbReference type="PANTHER" id="PTHR37461:SF1">
    <property type="entry name" value="ANTI-SIGMA-K FACTOR RSKA"/>
    <property type="match status" value="1"/>
</dbReference>
<evidence type="ECO:0000313" key="8">
    <source>
        <dbReference type="Proteomes" id="UP000277424"/>
    </source>
</evidence>
<feature type="region of interest" description="Disordered" evidence="5">
    <location>
        <begin position="277"/>
        <end position="330"/>
    </location>
</feature>
<evidence type="ECO:0000256" key="6">
    <source>
        <dbReference type="SAM" id="Phobius"/>
    </source>
</evidence>
<name>A0A420WBM4_9PROT</name>
<protein>
    <submittedName>
        <fullName evidence="7">Anti-sigma factor RsiW</fullName>
    </submittedName>
</protein>
<dbReference type="InterPro" id="IPR041916">
    <property type="entry name" value="Anti_sigma_zinc_sf"/>
</dbReference>
<dbReference type="EMBL" id="RBIG01000003">
    <property type="protein sequence ID" value="RKQ68388.1"/>
    <property type="molecule type" value="Genomic_DNA"/>
</dbReference>
<evidence type="ECO:0000256" key="5">
    <source>
        <dbReference type="SAM" id="MobiDB-lite"/>
    </source>
</evidence>
<evidence type="ECO:0000256" key="3">
    <source>
        <dbReference type="ARBA" id="ARBA00022989"/>
    </source>
</evidence>
<sequence length="330" mass="34329">MKNKDTASNTTPLITEAMLLAYVDGSLAEAQRDAVEARLERDPEMAAKVEAYRAQTRALHDLFDRHLADPLDPVIAGLESELRKAEPPQAVPPQAIRPEQRFSGWRPMALAASVALIAFVGGFVLAEYRGHAPVAPVASSLQQAPMAEKLAEKTAAGIMPAGGAALVAPAGFQPPDFSGLGLRLSGERQLGKAASAVTHLTYERPDGRWVSLYVGATDGSEAPLRAIYPDGRAVLSWRKGGFAYNLVGTIGRDAMMAIATTLDDATAAAVRAPIAPKAVPGPATGLRPATPPEALQPPSIPAAPAIAPNPANRPDGADGQAPRAREAGAA</sequence>
<dbReference type="Proteomes" id="UP000277424">
    <property type="component" value="Unassembled WGS sequence"/>
</dbReference>
<keyword evidence="4 6" id="KW-0472">Membrane</keyword>
<evidence type="ECO:0000256" key="2">
    <source>
        <dbReference type="ARBA" id="ARBA00022692"/>
    </source>
</evidence>
<evidence type="ECO:0000313" key="7">
    <source>
        <dbReference type="EMBL" id="RKQ68388.1"/>
    </source>
</evidence>
<dbReference type="RefSeq" id="WP_121221010.1">
    <property type="nucleotide sequence ID" value="NZ_RBIG01000003.1"/>
</dbReference>
<keyword evidence="2 6" id="KW-0812">Transmembrane</keyword>
<dbReference type="OrthoDB" id="7187254at2"/>